<feature type="compositionally biased region" description="Acidic residues" evidence="1">
    <location>
        <begin position="19"/>
        <end position="31"/>
    </location>
</feature>
<feature type="compositionally biased region" description="Low complexity" evidence="1">
    <location>
        <begin position="296"/>
        <end position="315"/>
    </location>
</feature>
<keyword evidence="3" id="KW-1185">Reference proteome</keyword>
<protein>
    <submittedName>
        <fullName evidence="2">Uncharacterized protein</fullName>
    </submittedName>
</protein>
<evidence type="ECO:0000313" key="2">
    <source>
        <dbReference type="EMBL" id="QDZ19040.1"/>
    </source>
</evidence>
<feature type="compositionally biased region" description="Low complexity" evidence="1">
    <location>
        <begin position="266"/>
        <end position="285"/>
    </location>
</feature>
<feature type="compositionally biased region" description="Basic and acidic residues" evidence="1">
    <location>
        <begin position="227"/>
        <end position="236"/>
    </location>
</feature>
<feature type="region of interest" description="Disordered" evidence="1">
    <location>
        <begin position="261"/>
        <end position="318"/>
    </location>
</feature>
<evidence type="ECO:0000313" key="3">
    <source>
        <dbReference type="Proteomes" id="UP000316726"/>
    </source>
</evidence>
<dbReference type="EMBL" id="CP031035">
    <property type="protein sequence ID" value="QDZ19040.1"/>
    <property type="molecule type" value="Genomic_DNA"/>
</dbReference>
<feature type="region of interest" description="Disordered" evidence="1">
    <location>
        <begin position="1"/>
        <end position="67"/>
    </location>
</feature>
<sequence>MEQQQAPPCPPPCPSPCGGDDDNDPLVEDEVLNPPKRSAQEEGLPPAPPMSSATTSSAVSDKTAVHSSNSMSWFDIEGLVDTAEDAMEKKLDDMNQSFVDPLGLDNEAFMKEMEEDLGGDLGWGDMMPPHPSVYTPPPMAPAVHYPPPMIATHRPQHQAHPTSLHSSAQASRIQAGFDALMKSFKLDHAAAVSKQGQPRTPKGKGDSPSRSNNKGEDCRKGGGSSIDEQKGKKEEAATGSRSPESNNEAFVNGLLSSMAAARETPKGSPRTPKGKKGSSSPLLSRTNSFKKETGKLSPASSLVRSLSDSRSTLLRTSKDARECTVAGAITSLLAGGKTTLNLHRTSSGGPYNPTSPSDHFEMMRRMYGYKGWELQQQQQQPSMYNVNEVISHQMYSSPPPFGTPEAPQRYRNFSAPISDPLGGCPELDLYDPHVTRCLSSNL</sequence>
<name>A0A5B8MI44_9CHLO</name>
<dbReference type="Proteomes" id="UP000316726">
    <property type="component" value="Chromosome 2"/>
</dbReference>
<feature type="region of interest" description="Disordered" evidence="1">
    <location>
        <begin position="190"/>
        <end position="248"/>
    </location>
</feature>
<accession>A0A5B8MI44</accession>
<evidence type="ECO:0000256" key="1">
    <source>
        <dbReference type="SAM" id="MobiDB-lite"/>
    </source>
</evidence>
<organism evidence="2 3">
    <name type="scientific">Chloropicon primus</name>
    <dbReference type="NCBI Taxonomy" id="1764295"/>
    <lineage>
        <taxon>Eukaryota</taxon>
        <taxon>Viridiplantae</taxon>
        <taxon>Chlorophyta</taxon>
        <taxon>Chloropicophyceae</taxon>
        <taxon>Chloropicales</taxon>
        <taxon>Chloropicaceae</taxon>
        <taxon>Chloropicon</taxon>
    </lineage>
</organism>
<feature type="compositionally biased region" description="Polar residues" evidence="1">
    <location>
        <begin position="159"/>
        <end position="170"/>
    </location>
</feature>
<proteinExistence type="predicted"/>
<feature type="compositionally biased region" description="Polar residues" evidence="1">
    <location>
        <begin position="239"/>
        <end position="248"/>
    </location>
</feature>
<dbReference type="AlphaFoldDB" id="A0A5B8MI44"/>
<reference evidence="2 3" key="1">
    <citation type="submission" date="2018-07" db="EMBL/GenBank/DDBJ databases">
        <title>The complete nuclear genome of the prasinophyte Chloropicon primus (CCMP1205).</title>
        <authorList>
            <person name="Pombert J.-F."/>
            <person name="Otis C."/>
            <person name="Turmel M."/>
            <person name="Lemieux C."/>
        </authorList>
    </citation>
    <scope>NUCLEOTIDE SEQUENCE [LARGE SCALE GENOMIC DNA]</scope>
    <source>
        <strain evidence="2 3">CCMP1205</strain>
    </source>
</reference>
<feature type="region of interest" description="Disordered" evidence="1">
    <location>
        <begin position="149"/>
        <end position="170"/>
    </location>
</feature>
<gene>
    <name evidence="2" type="ORF">A3770_02p15580</name>
</gene>
<feature type="compositionally biased region" description="Basic and acidic residues" evidence="1">
    <location>
        <begin position="203"/>
        <end position="220"/>
    </location>
</feature>
<feature type="compositionally biased region" description="Low complexity" evidence="1">
    <location>
        <begin position="50"/>
        <end position="62"/>
    </location>
</feature>